<evidence type="ECO:0000313" key="10">
    <source>
        <dbReference type="Proteomes" id="UP001175271"/>
    </source>
</evidence>
<keyword evidence="10" id="KW-1185">Reference proteome</keyword>
<comment type="catalytic activity">
    <reaction evidence="1">
        <text>alpha-D-galactose = beta-D-galactose</text>
        <dbReference type="Rhea" id="RHEA:28675"/>
        <dbReference type="ChEBI" id="CHEBI:27667"/>
        <dbReference type="ChEBI" id="CHEBI:28061"/>
        <dbReference type="EC" id="5.1.3.3"/>
    </reaction>
    <physiologicalReaction direction="right-to-left" evidence="1">
        <dbReference type="Rhea" id="RHEA:28677"/>
    </physiologicalReaction>
</comment>
<dbReference type="AlphaFoldDB" id="A0AA39HTT8"/>
<dbReference type="CDD" id="cd09019">
    <property type="entry name" value="galactose_mutarotase_like"/>
    <property type="match status" value="1"/>
</dbReference>
<comment type="function">
    <text evidence="8">Mutarotase that catalyzes the interconversion of beta-D-galactose and alpha-D-galactose during galactose metabolism. Beta-D-galactose is metabolized in the liver into glucose 1-phosphate, the primary metabolic fuel, by the action of four enzymes that constitute the Leloir pathway: GALM, GALK1 (galactokinase), GALT (galactose-1-phosphate uridylyltransferase) and GALE (UDP-galactose-4'-epimerase). Involved in the maintenance of the equilibrium between the beta- and alpha-anomers of galactose, therefore ensuring a sufficient supply of the alpha-anomer for GALK1. Also active on D-glucose although shows a preference for galactose over glucose.</text>
</comment>
<dbReference type="InterPro" id="IPR047215">
    <property type="entry name" value="Galactose_mutarotase-like"/>
</dbReference>
<keyword evidence="5" id="KW-0413">Isomerase</keyword>
<evidence type="ECO:0000256" key="1">
    <source>
        <dbReference type="ARBA" id="ARBA00001712"/>
    </source>
</evidence>
<gene>
    <name evidence="9" type="ORF">QR680_005298</name>
</gene>
<dbReference type="PANTHER" id="PTHR10091:SF0">
    <property type="entry name" value="GALACTOSE MUTAROTASE"/>
    <property type="match status" value="1"/>
</dbReference>
<dbReference type="InterPro" id="IPR008183">
    <property type="entry name" value="Aldose_1/G6P_1-epimerase"/>
</dbReference>
<dbReference type="GO" id="GO:0004034">
    <property type="term" value="F:aldose 1-epimerase activity"/>
    <property type="evidence" value="ECO:0007669"/>
    <property type="project" value="UniProtKB-EC"/>
</dbReference>
<evidence type="ECO:0000256" key="4">
    <source>
        <dbReference type="ARBA" id="ARBA00021023"/>
    </source>
</evidence>
<dbReference type="EMBL" id="JAUCMV010000003">
    <property type="protein sequence ID" value="KAK0410739.1"/>
    <property type="molecule type" value="Genomic_DNA"/>
</dbReference>
<evidence type="ECO:0000313" key="9">
    <source>
        <dbReference type="EMBL" id="KAK0410739.1"/>
    </source>
</evidence>
<evidence type="ECO:0000256" key="7">
    <source>
        <dbReference type="ARBA" id="ARBA00032729"/>
    </source>
</evidence>
<organism evidence="9 10">
    <name type="scientific">Steinernema hermaphroditum</name>
    <dbReference type="NCBI Taxonomy" id="289476"/>
    <lineage>
        <taxon>Eukaryota</taxon>
        <taxon>Metazoa</taxon>
        <taxon>Ecdysozoa</taxon>
        <taxon>Nematoda</taxon>
        <taxon>Chromadorea</taxon>
        <taxon>Rhabditida</taxon>
        <taxon>Tylenchina</taxon>
        <taxon>Panagrolaimomorpha</taxon>
        <taxon>Strongyloidoidea</taxon>
        <taxon>Steinernematidae</taxon>
        <taxon>Steinernema</taxon>
    </lineage>
</organism>
<dbReference type="Proteomes" id="UP001175271">
    <property type="component" value="Unassembled WGS sequence"/>
</dbReference>
<comment type="similarity">
    <text evidence="3">Belongs to the aldose epimerase family.</text>
</comment>
<sequence length="333" mass="37105">MRSMTIEHFGESLREEKRIVLITLTSNRGVRLELLNYGAAVKSLRVPDRDGLFTEVLKGFNTFEEYEKDSSCCGCTVGRVAGEIGYGQFALDSREYLLEINTPPHHRNGGSKSCLSKKVWNYEILEEGNAVCFTCQSHDGEGGYPGTLNVEVTYILTNQNEVVVDYRASADKSTILNLSSNLAFHLGAKSLEHFSLQLSNTRFLPTDDNGLVTGDITPTTGTVLDCSSNPLPLLRLLTRNPRGLYFAQDLSSETRLKKFRHIARVSNSANGIVLNVASTYPTIFLSPLEDSCLLLLRCQHFPDAINKPSFPSVVLRKDQIYQQMTSFRFGVCE</sequence>
<protein>
    <recommendedName>
        <fullName evidence="4">Galactose mutarotase</fullName>
    </recommendedName>
    <alternativeName>
        <fullName evidence="7">Aldose 1-epimerase</fullName>
    </alternativeName>
</protein>
<evidence type="ECO:0000256" key="5">
    <source>
        <dbReference type="ARBA" id="ARBA00023235"/>
    </source>
</evidence>
<dbReference type="InterPro" id="IPR014718">
    <property type="entry name" value="GH-type_carb-bd"/>
</dbReference>
<dbReference type="InterPro" id="IPR011013">
    <property type="entry name" value="Gal_mutarotase_sf_dom"/>
</dbReference>
<evidence type="ECO:0000256" key="2">
    <source>
        <dbReference type="ARBA" id="ARBA00004947"/>
    </source>
</evidence>
<name>A0AA39HTT8_9BILA</name>
<keyword evidence="6" id="KW-0119">Carbohydrate metabolism</keyword>
<dbReference type="GO" id="GO:0006006">
    <property type="term" value="P:glucose metabolic process"/>
    <property type="evidence" value="ECO:0007669"/>
    <property type="project" value="TreeGrafter"/>
</dbReference>
<evidence type="ECO:0000256" key="8">
    <source>
        <dbReference type="ARBA" id="ARBA00045743"/>
    </source>
</evidence>
<accession>A0AA39HTT8</accession>
<dbReference type="GO" id="GO:0030246">
    <property type="term" value="F:carbohydrate binding"/>
    <property type="evidence" value="ECO:0007669"/>
    <property type="project" value="InterPro"/>
</dbReference>
<comment type="pathway">
    <text evidence="2">Carbohydrate metabolism; galactose metabolism.</text>
</comment>
<dbReference type="SUPFAM" id="SSF74650">
    <property type="entry name" value="Galactose mutarotase-like"/>
    <property type="match status" value="1"/>
</dbReference>
<evidence type="ECO:0000256" key="6">
    <source>
        <dbReference type="ARBA" id="ARBA00023277"/>
    </source>
</evidence>
<dbReference type="PANTHER" id="PTHR10091">
    <property type="entry name" value="ALDOSE-1-EPIMERASE"/>
    <property type="match status" value="1"/>
</dbReference>
<evidence type="ECO:0000256" key="3">
    <source>
        <dbReference type="ARBA" id="ARBA00006206"/>
    </source>
</evidence>
<reference evidence="9" key="1">
    <citation type="submission" date="2023-06" db="EMBL/GenBank/DDBJ databases">
        <title>Genomic analysis of the entomopathogenic nematode Steinernema hermaphroditum.</title>
        <authorList>
            <person name="Schwarz E.M."/>
            <person name="Heppert J.K."/>
            <person name="Baniya A."/>
            <person name="Schwartz H.T."/>
            <person name="Tan C.-H."/>
            <person name="Antoshechkin I."/>
            <person name="Sternberg P.W."/>
            <person name="Goodrich-Blair H."/>
            <person name="Dillman A.R."/>
        </authorList>
    </citation>
    <scope>NUCLEOTIDE SEQUENCE</scope>
    <source>
        <strain evidence="9">PS9179</strain>
        <tissue evidence="9">Whole animal</tissue>
    </source>
</reference>
<comment type="caution">
    <text evidence="9">The sequence shown here is derived from an EMBL/GenBank/DDBJ whole genome shotgun (WGS) entry which is preliminary data.</text>
</comment>
<dbReference type="GO" id="GO:0033499">
    <property type="term" value="P:galactose catabolic process via UDP-galactose, Leloir pathway"/>
    <property type="evidence" value="ECO:0007669"/>
    <property type="project" value="TreeGrafter"/>
</dbReference>
<proteinExistence type="inferred from homology"/>
<dbReference type="Gene3D" id="2.70.98.10">
    <property type="match status" value="1"/>
</dbReference>
<dbReference type="Pfam" id="PF01263">
    <property type="entry name" value="Aldose_epim"/>
    <property type="match status" value="1"/>
</dbReference>